<evidence type="ECO:0000256" key="6">
    <source>
        <dbReference type="PIRNR" id="PIRNR000535"/>
    </source>
</evidence>
<dbReference type="GO" id="GO:0016301">
    <property type="term" value="F:kinase activity"/>
    <property type="evidence" value="ECO:0007669"/>
    <property type="project" value="UniProtKB-KW"/>
</dbReference>
<dbReference type="EMBL" id="PZDI01000053">
    <property type="protein sequence ID" value="PTH14543.1"/>
    <property type="molecule type" value="Genomic_DNA"/>
</dbReference>
<feature type="domain" description="Carbohydrate kinase PfkB" evidence="7">
    <location>
        <begin position="26"/>
        <end position="293"/>
    </location>
</feature>
<dbReference type="InterPro" id="IPR029056">
    <property type="entry name" value="Ribokinase-like"/>
</dbReference>
<dbReference type="PIRSF" id="PIRSF000535">
    <property type="entry name" value="1PFK/6PFK/LacC"/>
    <property type="match status" value="1"/>
</dbReference>
<proteinExistence type="inferred from homology"/>
<dbReference type="EC" id="2.7.1.144" evidence="6"/>
<evidence type="ECO:0000256" key="2">
    <source>
        <dbReference type="ARBA" id="ARBA00022679"/>
    </source>
</evidence>
<comment type="similarity">
    <text evidence="6">Belongs to the carbohydrate kinase PfkB family. LacC subfamily.</text>
</comment>
<comment type="similarity">
    <text evidence="1">Belongs to the carbohydrate kinase pfkB family.</text>
</comment>
<gene>
    <name evidence="8" type="ORF">BU607_09155</name>
</gene>
<name>A0ABX5IFF1_9STAP</name>
<evidence type="ECO:0000256" key="5">
    <source>
        <dbReference type="ARBA" id="ARBA00022840"/>
    </source>
</evidence>
<comment type="caution">
    <text evidence="8">The sequence shown here is derived from an EMBL/GenBank/DDBJ whole genome shotgun (WGS) entry which is preliminary data.</text>
</comment>
<evidence type="ECO:0000313" key="9">
    <source>
        <dbReference type="Proteomes" id="UP000242694"/>
    </source>
</evidence>
<dbReference type="InterPro" id="IPR017583">
    <property type="entry name" value="Tagatose/fructose_Pkinase"/>
</dbReference>
<dbReference type="PANTHER" id="PTHR46566:SF5">
    <property type="entry name" value="1-PHOSPHOFRUCTOKINASE"/>
    <property type="match status" value="1"/>
</dbReference>
<comment type="pathway">
    <text evidence="6">Carbohydrate metabolism; D-tagatose 6-phosphate degradation; D-glyceraldehyde 3-phosphate and glycerone phosphate from D-tagatose 6-phosphate: step 1/2.</text>
</comment>
<keyword evidence="3 6" id="KW-0547">Nucleotide-binding</keyword>
<dbReference type="CDD" id="cd01164">
    <property type="entry name" value="FruK_PfkB_like"/>
    <property type="match status" value="1"/>
</dbReference>
<reference evidence="8 9" key="1">
    <citation type="journal article" date="2016" name="Front. Microbiol.">
        <title>Comprehensive Phylogenetic Analysis of Bovine Non-aureus Staphylococci Species Based on Whole-Genome Sequencing.</title>
        <authorList>
            <person name="Naushad S."/>
            <person name="Barkema H.W."/>
            <person name="Luby C."/>
            <person name="Condas L.A."/>
            <person name="Nobrega D.B."/>
            <person name="Carson D.A."/>
            <person name="De Buck J."/>
        </authorList>
    </citation>
    <scope>NUCLEOTIDE SEQUENCE [LARGE SCALE GENOMIC DNA]</scope>
    <source>
        <strain evidence="8 9">SNUC 993</strain>
    </source>
</reference>
<dbReference type="InterPro" id="IPR011611">
    <property type="entry name" value="PfkB_dom"/>
</dbReference>
<organism evidence="8 9">
    <name type="scientific">Staphylococcus auricularis</name>
    <dbReference type="NCBI Taxonomy" id="29379"/>
    <lineage>
        <taxon>Bacteria</taxon>
        <taxon>Bacillati</taxon>
        <taxon>Bacillota</taxon>
        <taxon>Bacilli</taxon>
        <taxon>Bacillales</taxon>
        <taxon>Staphylococcaceae</taxon>
        <taxon>Staphylococcus</taxon>
    </lineage>
</organism>
<keyword evidence="5 6" id="KW-0067">ATP-binding</keyword>
<dbReference type="SUPFAM" id="SSF53613">
    <property type="entry name" value="Ribokinase-like"/>
    <property type="match status" value="1"/>
</dbReference>
<evidence type="ECO:0000259" key="7">
    <source>
        <dbReference type="Pfam" id="PF00294"/>
    </source>
</evidence>
<keyword evidence="9" id="KW-1185">Reference proteome</keyword>
<dbReference type="Pfam" id="PF00294">
    <property type="entry name" value="PfkB"/>
    <property type="match status" value="1"/>
</dbReference>
<sequence>MSHKLLTVTLNPAIDINYPIRDFQIDKVQRTKQSFKSAGGKGLNVARVAHLLDLNVCCTGIVGGHFGEWLKADLDRSNMAHQFISSPVETRLCIAINSDHSQTEILESGATHPTEMPQQFLAHFAKLITDYDFITISGSLPKGFDTMYYVRLLEIAHEAQKKVCMDTSGDALKSAILHSQHCPPYLIKPNSEELAMLTNDSASRDVRAILTAPHLAHIPNIMLSQGAEGAVLRTKEACYQYTIPKIKVVNPVGSGDSSVAGFCYGLAQTQSPVEATKYAMAAGVCNAMEHRTGYIDLTNYQHVLSQIHCTKVAQQHD</sequence>
<protein>
    <recommendedName>
        <fullName evidence="6">Tagatose-6-phosphate kinase</fullName>
        <ecNumber evidence="6">2.7.1.144</ecNumber>
    </recommendedName>
</protein>
<evidence type="ECO:0000256" key="3">
    <source>
        <dbReference type="ARBA" id="ARBA00022741"/>
    </source>
</evidence>
<comment type="catalytic activity">
    <reaction evidence="6">
        <text>D-tagatofuranose 6-phosphate + ATP = D-tagatofuranose 1,6-bisphosphate + ADP + H(+)</text>
        <dbReference type="Rhea" id="RHEA:12420"/>
        <dbReference type="ChEBI" id="CHEBI:15378"/>
        <dbReference type="ChEBI" id="CHEBI:30616"/>
        <dbReference type="ChEBI" id="CHEBI:58694"/>
        <dbReference type="ChEBI" id="CHEBI:58695"/>
        <dbReference type="ChEBI" id="CHEBI:456216"/>
        <dbReference type="EC" id="2.7.1.144"/>
    </reaction>
</comment>
<evidence type="ECO:0000256" key="4">
    <source>
        <dbReference type="ARBA" id="ARBA00022777"/>
    </source>
</evidence>
<dbReference type="Proteomes" id="UP000242694">
    <property type="component" value="Unassembled WGS sequence"/>
</dbReference>
<dbReference type="PANTHER" id="PTHR46566">
    <property type="entry name" value="1-PHOSPHOFRUCTOKINASE-RELATED"/>
    <property type="match status" value="1"/>
</dbReference>
<dbReference type="RefSeq" id="WP_107392444.1">
    <property type="nucleotide sequence ID" value="NZ_JALKTO010000001.1"/>
</dbReference>
<keyword evidence="6" id="KW-0423">Lactose metabolism</keyword>
<evidence type="ECO:0000256" key="1">
    <source>
        <dbReference type="ARBA" id="ARBA00005380"/>
    </source>
</evidence>
<dbReference type="Gene3D" id="3.40.1190.20">
    <property type="match status" value="1"/>
</dbReference>
<keyword evidence="2 6" id="KW-0808">Transferase</keyword>
<accession>A0ABX5IFF1</accession>
<evidence type="ECO:0000313" key="8">
    <source>
        <dbReference type="EMBL" id="PTH14543.1"/>
    </source>
</evidence>
<keyword evidence="4 8" id="KW-0418">Kinase</keyword>
<dbReference type="NCBIfam" id="TIGR03168">
    <property type="entry name" value="1-PFK"/>
    <property type="match status" value="1"/>
</dbReference>